<evidence type="ECO:0000313" key="10">
    <source>
        <dbReference type="EMBL" id="TDX46693.1"/>
    </source>
</evidence>
<dbReference type="InterPro" id="IPR035965">
    <property type="entry name" value="PAS-like_dom_sf"/>
</dbReference>
<dbReference type="CDD" id="cd00009">
    <property type="entry name" value="AAA"/>
    <property type="match status" value="1"/>
</dbReference>
<reference evidence="8 11" key="2">
    <citation type="submission" date="2016-10" db="EMBL/GenBank/DDBJ databases">
        <authorList>
            <person name="de Groot N.N."/>
        </authorList>
    </citation>
    <scope>NUCLEOTIDE SEQUENCE [LARGE SCALE GENOMIC DNA]</scope>
    <source>
        <strain evidence="8 11">WG7</strain>
    </source>
</reference>
<keyword evidence="1" id="KW-0547">Nucleotide-binding</keyword>
<organism evidence="7 15">
    <name type="scientific">Halanaerobium congolense</name>
    <dbReference type="NCBI Taxonomy" id="54121"/>
    <lineage>
        <taxon>Bacteria</taxon>
        <taxon>Bacillati</taxon>
        <taxon>Bacillota</taxon>
        <taxon>Clostridia</taxon>
        <taxon>Halanaerobiales</taxon>
        <taxon>Halanaerobiaceae</taxon>
        <taxon>Halanaerobium</taxon>
    </lineage>
</organism>
<evidence type="ECO:0000259" key="5">
    <source>
        <dbReference type="PROSITE" id="PS50112"/>
    </source>
</evidence>
<gene>
    <name evidence="9" type="ORF">BY453_11169</name>
    <name evidence="10" type="ORF">C7954_10463</name>
    <name evidence="6" type="ORF">C8C78_1495</name>
    <name evidence="7" type="ORF">SAMN04488597_10367</name>
    <name evidence="8" type="ORF">SAMN04515654_104108</name>
</gene>
<dbReference type="STRING" id="54121.SAMN04515653_103109"/>
<feature type="domain" description="Sigma-54 factor interaction" evidence="4">
    <location>
        <begin position="141"/>
        <end position="378"/>
    </location>
</feature>
<dbReference type="InterPro" id="IPR000014">
    <property type="entry name" value="PAS"/>
</dbReference>
<evidence type="ECO:0000313" key="12">
    <source>
        <dbReference type="Proteomes" id="UP000247389"/>
    </source>
</evidence>
<dbReference type="Proteomes" id="UP000198945">
    <property type="component" value="Unassembled WGS sequence"/>
</dbReference>
<dbReference type="EMBL" id="QICM01000049">
    <property type="protein sequence ID" value="PXV61049.1"/>
    <property type="molecule type" value="Genomic_DNA"/>
</dbReference>
<dbReference type="Proteomes" id="UP000295758">
    <property type="component" value="Unassembled WGS sequence"/>
</dbReference>
<dbReference type="GeneID" id="57011926"/>
<sequence length="470" mass="53590">MQWLDLNESTSIILDQIIQKINEGVNVVDTDGNIIYVNENSANYADTSIENMLGKHITEFYPNAAVLKVLDFKKKYTNIHVENPDGRHFIVNAYPLIIDDQIKGGLAIFRDITELKMMNSKILNLQEKLINTSSSNIFNDFIGSQGSLKEVVNKACKAMGSPGGPRHSIISGETGTGKTYLAKLMFRFAKNIGVLKEDAPFVHINCAQFTNPDIAASEIFGSKKGSFTGASNKNGLIEQANKGVLFLDEAHALKNYQNLLLKVIEEQKVRRIGGIKEIPVDVIVIAASTKDLEENLLPELYQRLAQYELVLPPFDQRSYSEKEKMFLHFKEEYKKSALEKYDFDLEIMFEPEARERLLNASYKRNVRHFKNVINYAIDSATPLINNLDNKKLMILVKNEHIPQKILAESRNNNYQSEVKENNSNSENAEELIKFYREKGFGARRIATRLQEKGIDLKYYQVSYRLKKMDL</sequence>
<dbReference type="OrthoDB" id="9765164at2"/>
<dbReference type="InterPro" id="IPR002078">
    <property type="entry name" value="Sigma_54_int"/>
</dbReference>
<dbReference type="SMART" id="SM00091">
    <property type="entry name" value="PAS"/>
    <property type="match status" value="1"/>
</dbReference>
<dbReference type="AlphaFoldDB" id="A0A1G6JM29"/>
<dbReference type="SMART" id="SM00382">
    <property type="entry name" value="AAA"/>
    <property type="match status" value="1"/>
</dbReference>
<keyword evidence="3" id="KW-0175">Coiled coil</keyword>
<evidence type="ECO:0000313" key="8">
    <source>
        <dbReference type="EMBL" id="SDI31326.1"/>
    </source>
</evidence>
<protein>
    <submittedName>
        <fullName evidence="6">Arginine utilization regulatory protein</fullName>
    </submittedName>
    <submittedName>
        <fullName evidence="7">PAS fold-containing protein</fullName>
    </submittedName>
</protein>
<reference evidence="9 14" key="3">
    <citation type="submission" date="2019-03" db="EMBL/GenBank/DDBJ databases">
        <title>Deep subsurface shale carbon reservoir microbial communities from Ohio and West Virginia, USA.</title>
        <authorList>
            <person name="Wrighton K."/>
        </authorList>
    </citation>
    <scope>NUCLEOTIDE SEQUENCE [LARGE SCALE GENOMIC DNA]</scope>
    <source>
        <strain evidence="9 14">UTICA-S4D12</strain>
    </source>
</reference>
<evidence type="ECO:0000313" key="11">
    <source>
        <dbReference type="Proteomes" id="UP000198945"/>
    </source>
</evidence>
<evidence type="ECO:0000313" key="6">
    <source>
        <dbReference type="EMBL" id="PXV61049.1"/>
    </source>
</evidence>
<evidence type="ECO:0000313" key="7">
    <source>
        <dbReference type="EMBL" id="SDC19718.1"/>
    </source>
</evidence>
<dbReference type="PROSITE" id="PS50045">
    <property type="entry name" value="SIGMA54_INTERACT_4"/>
    <property type="match status" value="1"/>
</dbReference>
<dbReference type="GO" id="GO:0005524">
    <property type="term" value="F:ATP binding"/>
    <property type="evidence" value="ECO:0007669"/>
    <property type="project" value="UniProtKB-KW"/>
</dbReference>
<dbReference type="Pfam" id="PF13426">
    <property type="entry name" value="PAS_9"/>
    <property type="match status" value="1"/>
</dbReference>
<dbReference type="Proteomes" id="UP000295472">
    <property type="component" value="Unassembled WGS sequence"/>
</dbReference>
<keyword evidence="2" id="KW-0067">ATP-binding</keyword>
<evidence type="ECO:0000256" key="3">
    <source>
        <dbReference type="SAM" id="Coils"/>
    </source>
</evidence>
<dbReference type="NCBIfam" id="TIGR00229">
    <property type="entry name" value="sensory_box"/>
    <property type="match status" value="1"/>
</dbReference>
<dbReference type="CDD" id="cd00130">
    <property type="entry name" value="PAS"/>
    <property type="match status" value="1"/>
</dbReference>
<dbReference type="Proteomes" id="UP000324896">
    <property type="component" value="Unassembled WGS sequence"/>
</dbReference>
<evidence type="ECO:0000313" key="13">
    <source>
        <dbReference type="Proteomes" id="UP000295472"/>
    </source>
</evidence>
<evidence type="ECO:0000259" key="4">
    <source>
        <dbReference type="PROSITE" id="PS50045"/>
    </source>
</evidence>
<dbReference type="InterPro" id="IPR027417">
    <property type="entry name" value="P-loop_NTPase"/>
</dbReference>
<feature type="coiled-coil region" evidence="3">
    <location>
        <begin position="411"/>
        <end position="438"/>
    </location>
</feature>
<name>A0A1G6JM29_9FIRM</name>
<dbReference type="EMBL" id="SOAA01000011">
    <property type="protein sequence ID" value="TDS31595.1"/>
    <property type="molecule type" value="Genomic_DNA"/>
</dbReference>
<reference evidence="7 15" key="1">
    <citation type="submission" date="2016-10" db="EMBL/GenBank/DDBJ databases">
        <authorList>
            <person name="Varghese N."/>
            <person name="Submissions S."/>
        </authorList>
    </citation>
    <scope>NUCLEOTIDE SEQUENCE [LARGE SCALE GENOMIC DNA]</scope>
    <source>
        <strain evidence="7 15">WG10</strain>
    </source>
</reference>
<dbReference type="GO" id="GO:0006355">
    <property type="term" value="P:regulation of DNA-templated transcription"/>
    <property type="evidence" value="ECO:0007669"/>
    <property type="project" value="InterPro"/>
</dbReference>
<feature type="domain" description="PAS" evidence="5">
    <location>
        <begin position="10"/>
        <end position="61"/>
    </location>
</feature>
<reference evidence="10 13" key="4">
    <citation type="submission" date="2019-03" db="EMBL/GenBank/DDBJ databases">
        <title>Subsurface microbial communities from deep shales in Ohio and West Virginia, USA.</title>
        <authorList>
            <person name="Wrighton K."/>
        </authorList>
    </citation>
    <scope>NUCLEOTIDE SEQUENCE [LARGE SCALE GENOMIC DNA]</scope>
    <source>
        <strain evidence="10 13">DSMZ 11287</strain>
        <strain evidence="6 12">MSL28</strain>
    </source>
</reference>
<dbReference type="EMBL" id="SOEF01000004">
    <property type="protein sequence ID" value="TDX46693.1"/>
    <property type="molecule type" value="Genomic_DNA"/>
</dbReference>
<dbReference type="SUPFAM" id="SSF55785">
    <property type="entry name" value="PYP-like sensor domain (PAS domain)"/>
    <property type="match status" value="1"/>
</dbReference>
<dbReference type="EMBL" id="FNEH01000004">
    <property type="protein sequence ID" value="SDI31326.1"/>
    <property type="molecule type" value="Genomic_DNA"/>
</dbReference>
<dbReference type="RefSeq" id="WP_073157354.1">
    <property type="nucleotide sequence ID" value="NZ_FMYT01000003.1"/>
</dbReference>
<dbReference type="SUPFAM" id="SSF52540">
    <property type="entry name" value="P-loop containing nucleoside triphosphate hydrolases"/>
    <property type="match status" value="1"/>
</dbReference>
<dbReference type="EMBL" id="FMYT01000003">
    <property type="protein sequence ID" value="SDC19718.1"/>
    <property type="molecule type" value="Genomic_DNA"/>
</dbReference>
<dbReference type="InterPro" id="IPR003593">
    <property type="entry name" value="AAA+_ATPase"/>
</dbReference>
<accession>A0A1G6JM29</accession>
<proteinExistence type="predicted"/>
<dbReference type="Gene3D" id="3.30.450.20">
    <property type="entry name" value="PAS domain"/>
    <property type="match status" value="1"/>
</dbReference>
<dbReference type="Pfam" id="PF00158">
    <property type="entry name" value="Sigma54_activat"/>
    <property type="match status" value="1"/>
</dbReference>
<dbReference type="PANTHER" id="PTHR32071">
    <property type="entry name" value="TRANSCRIPTIONAL REGULATORY PROTEIN"/>
    <property type="match status" value="1"/>
</dbReference>
<evidence type="ECO:0000313" key="15">
    <source>
        <dbReference type="Proteomes" id="UP000324896"/>
    </source>
</evidence>
<evidence type="ECO:0000256" key="1">
    <source>
        <dbReference type="ARBA" id="ARBA00022741"/>
    </source>
</evidence>
<dbReference type="PROSITE" id="PS50112">
    <property type="entry name" value="PAS"/>
    <property type="match status" value="1"/>
</dbReference>
<dbReference type="Gene3D" id="3.40.50.300">
    <property type="entry name" value="P-loop containing nucleotide triphosphate hydrolases"/>
    <property type="match status" value="1"/>
</dbReference>
<evidence type="ECO:0000313" key="14">
    <source>
        <dbReference type="Proteomes" id="UP000295758"/>
    </source>
</evidence>
<dbReference type="Proteomes" id="UP000247389">
    <property type="component" value="Unassembled WGS sequence"/>
</dbReference>
<evidence type="ECO:0000313" key="9">
    <source>
        <dbReference type="EMBL" id="TDS31595.1"/>
    </source>
</evidence>
<evidence type="ECO:0000256" key="2">
    <source>
        <dbReference type="ARBA" id="ARBA00022840"/>
    </source>
</evidence>